<dbReference type="EMBL" id="CABFNB010000021">
    <property type="protein sequence ID" value="VTZ59634.1"/>
    <property type="molecule type" value="Genomic_DNA"/>
</dbReference>
<name>A0A508WQC1_9HYPH</name>
<proteinExistence type="predicted"/>
<reference evidence="1" key="1">
    <citation type="submission" date="2019-06" db="EMBL/GenBank/DDBJ databases">
        <authorList>
            <person name="Le Quere A."/>
            <person name="Colella S."/>
        </authorList>
    </citation>
    <scope>NUCLEOTIDE SEQUENCE</scope>
    <source>
        <strain evidence="1">EmedicaeMD41</strain>
    </source>
</reference>
<organism evidence="1">
    <name type="scientific">Sinorhizobium medicae</name>
    <dbReference type="NCBI Taxonomy" id="110321"/>
    <lineage>
        <taxon>Bacteria</taxon>
        <taxon>Pseudomonadati</taxon>
        <taxon>Pseudomonadota</taxon>
        <taxon>Alphaproteobacteria</taxon>
        <taxon>Hyphomicrobiales</taxon>
        <taxon>Rhizobiaceae</taxon>
        <taxon>Sinorhizobium/Ensifer group</taxon>
        <taxon>Sinorhizobium</taxon>
    </lineage>
</organism>
<evidence type="ECO:0000313" key="1">
    <source>
        <dbReference type="EMBL" id="VTZ59634.1"/>
    </source>
</evidence>
<sequence>MHTYGELVAAINGAKDNLNSPFIIQVVVPQRSIPENANWKAN</sequence>
<dbReference type="Proteomes" id="UP000507954">
    <property type="component" value="Unassembled WGS sequence"/>
</dbReference>
<protein>
    <submittedName>
        <fullName evidence="1">Uncharacterized protein</fullName>
    </submittedName>
</protein>
<gene>
    <name evidence="1" type="ORF">EMEDMD4_1170013</name>
</gene>
<accession>A0A508WQC1</accession>
<dbReference type="AlphaFoldDB" id="A0A508WQC1"/>